<gene>
    <name evidence="3" type="ORF">BJZ21_001496</name>
</gene>
<sequence length="241" mass="26560">MSPLRAHPRAWLLVAAAVAVVLVVATTAAAVIALQRGDSGMPAGQGTGDRSSSGSGGRPGTPWAWMRGGQVYDEADYLSRMVAHHQEAVTAAEQLQRSDRPELRAFGAEIVRAQSAQIDQMEAWLRRWYPDQPADTGYRSMMRNLSGLSGAALDRAFLRDMIIHHMAAVMMSRQLLARGLDVHPEVAGLARAISGQQHAEILRMQRWLHVWYGESRQGGHGWMTGRGHRWMIGDMGPSMMR</sequence>
<accession>A0A7Y9E566</accession>
<dbReference type="Gene3D" id="1.20.1260.10">
    <property type="match status" value="1"/>
</dbReference>
<proteinExistence type="predicted"/>
<name>A0A7Y9E566_9ACTN</name>
<evidence type="ECO:0000313" key="4">
    <source>
        <dbReference type="Proteomes" id="UP000535511"/>
    </source>
</evidence>
<evidence type="ECO:0000259" key="2">
    <source>
        <dbReference type="Pfam" id="PF03713"/>
    </source>
</evidence>
<dbReference type="PANTHER" id="PTHR36933">
    <property type="entry name" value="SLL0788 PROTEIN"/>
    <property type="match status" value="1"/>
</dbReference>
<dbReference type="Proteomes" id="UP000535511">
    <property type="component" value="Unassembled WGS sequence"/>
</dbReference>
<reference evidence="3 4" key="1">
    <citation type="submission" date="2020-07" db="EMBL/GenBank/DDBJ databases">
        <title>Sequencing the genomes of 1000 actinobacteria strains.</title>
        <authorList>
            <person name="Klenk H.-P."/>
        </authorList>
    </citation>
    <scope>NUCLEOTIDE SEQUENCE [LARGE SCALE GENOMIC DNA]</scope>
    <source>
        <strain evidence="3 4">DSM 21350</strain>
    </source>
</reference>
<dbReference type="AlphaFoldDB" id="A0A7Y9E566"/>
<evidence type="ECO:0000313" key="3">
    <source>
        <dbReference type="EMBL" id="NYD41413.1"/>
    </source>
</evidence>
<feature type="domain" description="DUF305" evidence="2">
    <location>
        <begin position="75"/>
        <end position="179"/>
    </location>
</feature>
<evidence type="ECO:0000256" key="1">
    <source>
        <dbReference type="SAM" id="MobiDB-lite"/>
    </source>
</evidence>
<keyword evidence="4" id="KW-1185">Reference proteome</keyword>
<comment type="caution">
    <text evidence="3">The sequence shown here is derived from an EMBL/GenBank/DDBJ whole genome shotgun (WGS) entry which is preliminary data.</text>
</comment>
<dbReference type="InterPro" id="IPR012347">
    <property type="entry name" value="Ferritin-like"/>
</dbReference>
<dbReference type="RefSeq" id="WP_179663166.1">
    <property type="nucleotide sequence ID" value="NZ_JACCBG010000001.1"/>
</dbReference>
<feature type="region of interest" description="Disordered" evidence="1">
    <location>
        <begin position="38"/>
        <end position="62"/>
    </location>
</feature>
<dbReference type="EMBL" id="JACCBG010000001">
    <property type="protein sequence ID" value="NYD41413.1"/>
    <property type="molecule type" value="Genomic_DNA"/>
</dbReference>
<dbReference type="InterPro" id="IPR005183">
    <property type="entry name" value="DUF305_CopM-like"/>
</dbReference>
<dbReference type="Pfam" id="PF03713">
    <property type="entry name" value="DUF305"/>
    <property type="match status" value="1"/>
</dbReference>
<dbReference type="PANTHER" id="PTHR36933:SF1">
    <property type="entry name" value="SLL0788 PROTEIN"/>
    <property type="match status" value="1"/>
</dbReference>
<organism evidence="3 4">
    <name type="scientific">Nocardioides panaciterrulae</name>
    <dbReference type="NCBI Taxonomy" id="661492"/>
    <lineage>
        <taxon>Bacteria</taxon>
        <taxon>Bacillati</taxon>
        <taxon>Actinomycetota</taxon>
        <taxon>Actinomycetes</taxon>
        <taxon>Propionibacteriales</taxon>
        <taxon>Nocardioidaceae</taxon>
        <taxon>Nocardioides</taxon>
    </lineage>
</organism>
<protein>
    <submittedName>
        <fullName evidence="3">Uncharacterized protein (DUF305 family)</fullName>
    </submittedName>
</protein>